<reference evidence="1 2" key="1">
    <citation type="journal article" date="2019" name="Int. J. Syst. Evol. Microbiol.">
        <title>The Global Catalogue of Microorganisms (GCM) 10K type strain sequencing project: providing services to taxonomists for standard genome sequencing and annotation.</title>
        <authorList>
            <consortium name="The Broad Institute Genomics Platform"/>
            <consortium name="The Broad Institute Genome Sequencing Center for Infectious Disease"/>
            <person name="Wu L."/>
            <person name="Ma J."/>
        </authorList>
    </citation>
    <scope>NUCLEOTIDE SEQUENCE [LARGE SCALE GENOMIC DNA]</scope>
    <source>
        <strain evidence="1 2">JCM 4087</strain>
    </source>
</reference>
<dbReference type="Proteomes" id="UP001501102">
    <property type="component" value="Unassembled WGS sequence"/>
</dbReference>
<dbReference type="SUPFAM" id="SSF52540">
    <property type="entry name" value="P-loop containing nucleoside triphosphate hydrolases"/>
    <property type="match status" value="1"/>
</dbReference>
<protein>
    <recommendedName>
        <fullName evidence="3">NB-ARC domain-containing protein</fullName>
    </recommendedName>
</protein>
<dbReference type="Gene3D" id="3.40.50.300">
    <property type="entry name" value="P-loop containing nucleotide triphosphate hydrolases"/>
    <property type="match status" value="1"/>
</dbReference>
<accession>A0ABN3WDE2</accession>
<keyword evidence="2" id="KW-1185">Reference proteome</keyword>
<organism evidence="1 2">
    <name type="scientific">Streptomyces thioluteus</name>
    <dbReference type="NCBI Taxonomy" id="66431"/>
    <lineage>
        <taxon>Bacteria</taxon>
        <taxon>Bacillati</taxon>
        <taxon>Actinomycetota</taxon>
        <taxon>Actinomycetes</taxon>
        <taxon>Kitasatosporales</taxon>
        <taxon>Streptomycetaceae</taxon>
        <taxon>Streptomyces</taxon>
    </lineage>
</organism>
<proteinExistence type="predicted"/>
<dbReference type="SUPFAM" id="SSF48452">
    <property type="entry name" value="TPR-like"/>
    <property type="match status" value="1"/>
</dbReference>
<name>A0ABN3WDE2_STRTU</name>
<sequence>MYGPSIQAGQIFGGVTFQVVERAPAERPDEVPAPVVRCVNHERELALLDGRAVARVGLDVLSGLPGIGKTTLAVEWAARARDRFPDGQLYIDFAKLRDGAGGDVFRALGRALRSLGVGDDYLPASLEERGARYRSRSAGRRLLVVLDNVSQPAQVRALLPKEPGSVVLALSSSRLGELTLDGARLVPVPLLDAKSGLELLADRCGADAVEAERPAAERLVELCGGLPEALGIAAARLATAPGLTMSRLADELADECRRLAGLSLRGERSVSAVLSLGYRELPPEAARAYRLWGLIPGRSFDAGTAAAAAGFAVEAAEPLLHVLAGANLLEATADGRHRFHDLVRLHALERAEAEETPDVRRAVVERVATHYLALTAFADLAVRRDRLRIADLGAFLAGVEDPFAGGGGPAPLAWLDAERDNILAVLRQARRDGLHRHVWQLAEVFTVLFLNRRRLPDWRESLELGAASAADALVPAAEARLRSLLSRPLMDLGEYEQAYAELTTAAACAEVSGHVVLRASVLEFTGRYWDLFDVSRAMAAYRGSVELNLEGEEPRGVAIATYFLGCAQDAAGRRDEALRTLRAARDGLLGLTPPDRRMAARATASLGDVHEHLGDLAAAVGEWTEAAGVLGEVGATYYEARVRLRLARAVEGVGGARDVVRGHVVRALEIHEAGGSGEVEGLREWLGRLGG</sequence>
<dbReference type="EMBL" id="BAAAXZ010000020">
    <property type="protein sequence ID" value="GAA2912053.1"/>
    <property type="molecule type" value="Genomic_DNA"/>
</dbReference>
<dbReference type="InterPro" id="IPR011990">
    <property type="entry name" value="TPR-like_helical_dom_sf"/>
</dbReference>
<dbReference type="PANTHER" id="PTHR47691">
    <property type="entry name" value="REGULATOR-RELATED"/>
    <property type="match status" value="1"/>
</dbReference>
<comment type="caution">
    <text evidence="1">The sequence shown here is derived from an EMBL/GenBank/DDBJ whole genome shotgun (WGS) entry which is preliminary data.</text>
</comment>
<evidence type="ECO:0000313" key="2">
    <source>
        <dbReference type="Proteomes" id="UP001501102"/>
    </source>
</evidence>
<dbReference type="PRINTS" id="PR00364">
    <property type="entry name" value="DISEASERSIST"/>
</dbReference>
<dbReference type="PANTHER" id="PTHR47691:SF3">
    <property type="entry name" value="HTH-TYPE TRANSCRIPTIONAL REGULATOR RV0890C-RELATED"/>
    <property type="match status" value="1"/>
</dbReference>
<dbReference type="InterPro" id="IPR027417">
    <property type="entry name" value="P-loop_NTPase"/>
</dbReference>
<evidence type="ECO:0000313" key="1">
    <source>
        <dbReference type="EMBL" id="GAA2912053.1"/>
    </source>
</evidence>
<gene>
    <name evidence="1" type="ORF">GCM10020221_04690</name>
</gene>
<dbReference type="Gene3D" id="1.25.40.10">
    <property type="entry name" value="Tetratricopeptide repeat domain"/>
    <property type="match status" value="1"/>
</dbReference>
<evidence type="ECO:0008006" key="3">
    <source>
        <dbReference type="Google" id="ProtNLM"/>
    </source>
</evidence>